<dbReference type="Gene3D" id="3.40.50.300">
    <property type="entry name" value="P-loop containing nucleotide triphosphate hydrolases"/>
    <property type="match status" value="1"/>
</dbReference>
<dbReference type="OrthoDB" id="361630at2759"/>
<dbReference type="AlphaFoldDB" id="A0A8H6H7G2"/>
<reference evidence="3 4" key="1">
    <citation type="submission" date="2020-07" db="EMBL/GenBank/DDBJ databases">
        <title>Comparative genomics of pyrophilous fungi reveals a link between fire events and developmental genes.</title>
        <authorList>
            <consortium name="DOE Joint Genome Institute"/>
            <person name="Steindorff A.S."/>
            <person name="Carver A."/>
            <person name="Calhoun S."/>
            <person name="Stillman K."/>
            <person name="Liu H."/>
            <person name="Lipzen A."/>
            <person name="Pangilinan J."/>
            <person name="Labutti K."/>
            <person name="Bruns T.D."/>
            <person name="Grigoriev I.V."/>
        </authorList>
    </citation>
    <scope>NUCLEOTIDE SEQUENCE [LARGE SCALE GENOMIC DNA]</scope>
    <source>
        <strain evidence="3 4">CBS 144469</strain>
    </source>
</reference>
<accession>A0A8H6H7G2</accession>
<evidence type="ECO:0000313" key="3">
    <source>
        <dbReference type="EMBL" id="KAF6741340.1"/>
    </source>
</evidence>
<dbReference type="Pfam" id="PF01926">
    <property type="entry name" value="MMR_HSR1"/>
    <property type="match status" value="1"/>
</dbReference>
<feature type="domain" description="G" evidence="2">
    <location>
        <begin position="5"/>
        <end position="74"/>
    </location>
</feature>
<keyword evidence="4" id="KW-1185">Reference proteome</keyword>
<evidence type="ECO:0000259" key="2">
    <source>
        <dbReference type="Pfam" id="PF01926"/>
    </source>
</evidence>
<dbReference type="InterPro" id="IPR027417">
    <property type="entry name" value="P-loop_NTPase"/>
</dbReference>
<dbReference type="CDD" id="cd00882">
    <property type="entry name" value="Ras_like_GTPase"/>
    <property type="match status" value="1"/>
</dbReference>
<name>A0A8H6H7G2_9AGAR</name>
<dbReference type="GO" id="GO:0005525">
    <property type="term" value="F:GTP binding"/>
    <property type="evidence" value="ECO:0007669"/>
    <property type="project" value="InterPro"/>
</dbReference>
<organism evidence="3 4">
    <name type="scientific">Ephemerocybe angulata</name>
    <dbReference type="NCBI Taxonomy" id="980116"/>
    <lineage>
        <taxon>Eukaryota</taxon>
        <taxon>Fungi</taxon>
        <taxon>Dikarya</taxon>
        <taxon>Basidiomycota</taxon>
        <taxon>Agaricomycotina</taxon>
        <taxon>Agaricomycetes</taxon>
        <taxon>Agaricomycetidae</taxon>
        <taxon>Agaricales</taxon>
        <taxon>Agaricineae</taxon>
        <taxon>Psathyrellaceae</taxon>
        <taxon>Ephemerocybe</taxon>
    </lineage>
</organism>
<sequence length="132" mass="14366">MGEHTIVVLGRFEAGKTTFIKTLQNAASVHEAPAAEEEPPTLSIVEYEVTLPDGQSLTFVDTPGFDGYHPDGPPAKTTGEILEMLREHLAKNGLSPVSHVLVLHNANDMRPTDFKRKRSSGVHHHPLGPDRG</sequence>
<feature type="region of interest" description="Disordered" evidence="1">
    <location>
        <begin position="111"/>
        <end position="132"/>
    </location>
</feature>
<feature type="compositionally biased region" description="Basic residues" evidence="1">
    <location>
        <begin position="115"/>
        <end position="126"/>
    </location>
</feature>
<dbReference type="SUPFAM" id="SSF52540">
    <property type="entry name" value="P-loop containing nucleoside triphosphate hydrolases"/>
    <property type="match status" value="1"/>
</dbReference>
<evidence type="ECO:0000256" key="1">
    <source>
        <dbReference type="SAM" id="MobiDB-lite"/>
    </source>
</evidence>
<protein>
    <recommendedName>
        <fullName evidence="2">G domain-containing protein</fullName>
    </recommendedName>
</protein>
<dbReference type="EMBL" id="JACGCI010000263">
    <property type="protein sequence ID" value="KAF6741340.1"/>
    <property type="molecule type" value="Genomic_DNA"/>
</dbReference>
<gene>
    <name evidence="3" type="ORF">DFP72DRAFT_862629</name>
</gene>
<comment type="caution">
    <text evidence="3">The sequence shown here is derived from an EMBL/GenBank/DDBJ whole genome shotgun (WGS) entry which is preliminary data.</text>
</comment>
<evidence type="ECO:0000313" key="4">
    <source>
        <dbReference type="Proteomes" id="UP000521943"/>
    </source>
</evidence>
<dbReference type="Proteomes" id="UP000521943">
    <property type="component" value="Unassembled WGS sequence"/>
</dbReference>
<proteinExistence type="predicted"/>
<dbReference type="InterPro" id="IPR006073">
    <property type="entry name" value="GTP-bd"/>
</dbReference>